<reference evidence="1 2" key="1">
    <citation type="journal article" date="2018" name="Evol. Lett.">
        <title>Horizontal gene cluster transfer increased hallucinogenic mushroom diversity.</title>
        <authorList>
            <person name="Reynolds H.T."/>
            <person name="Vijayakumar V."/>
            <person name="Gluck-Thaler E."/>
            <person name="Korotkin H.B."/>
            <person name="Matheny P.B."/>
            <person name="Slot J.C."/>
        </authorList>
    </citation>
    <scope>NUCLEOTIDE SEQUENCE [LARGE SCALE GENOMIC DNA]</scope>
    <source>
        <strain evidence="1 2">2631</strain>
    </source>
</reference>
<evidence type="ECO:0000313" key="1">
    <source>
        <dbReference type="EMBL" id="PPQ93294.1"/>
    </source>
</evidence>
<evidence type="ECO:0000313" key="2">
    <source>
        <dbReference type="Proteomes" id="UP000283269"/>
    </source>
</evidence>
<sequence>MTGGKTMKSPTFHTTLKAFTDAGTNISIITIDMHKNTDEFATTSTNCPGTKCIADKVVP</sequence>
<comment type="caution">
    <text evidence="1">The sequence shown here is derived from an EMBL/GenBank/DDBJ whole genome shotgun (WGS) entry which is preliminary data.</text>
</comment>
<organism evidence="1 2">
    <name type="scientific">Psilocybe cyanescens</name>
    <dbReference type="NCBI Taxonomy" id="93625"/>
    <lineage>
        <taxon>Eukaryota</taxon>
        <taxon>Fungi</taxon>
        <taxon>Dikarya</taxon>
        <taxon>Basidiomycota</taxon>
        <taxon>Agaricomycotina</taxon>
        <taxon>Agaricomycetes</taxon>
        <taxon>Agaricomycetidae</taxon>
        <taxon>Agaricales</taxon>
        <taxon>Agaricineae</taxon>
        <taxon>Strophariaceae</taxon>
        <taxon>Psilocybe</taxon>
    </lineage>
</organism>
<dbReference type="EMBL" id="NHYD01000797">
    <property type="protein sequence ID" value="PPQ93294.1"/>
    <property type="molecule type" value="Genomic_DNA"/>
</dbReference>
<accession>A0A409XRF8</accession>
<gene>
    <name evidence="1" type="ORF">CVT25_015292</name>
</gene>
<dbReference type="InParanoid" id="A0A409XRF8"/>
<proteinExistence type="predicted"/>
<keyword evidence="2" id="KW-1185">Reference proteome</keyword>
<dbReference type="Proteomes" id="UP000283269">
    <property type="component" value="Unassembled WGS sequence"/>
</dbReference>
<name>A0A409XRF8_PSICY</name>
<protein>
    <submittedName>
        <fullName evidence="1">Uncharacterized protein</fullName>
    </submittedName>
</protein>
<dbReference type="AlphaFoldDB" id="A0A409XRF8"/>